<gene>
    <name evidence="7" type="ORF">X975_16140</name>
</gene>
<feature type="transmembrane region" description="Helical" evidence="5">
    <location>
        <begin position="32"/>
        <end position="51"/>
    </location>
</feature>
<keyword evidence="7" id="KW-0675">Receptor</keyword>
<evidence type="ECO:0000256" key="2">
    <source>
        <dbReference type="ARBA" id="ARBA00022692"/>
    </source>
</evidence>
<evidence type="ECO:0000259" key="6">
    <source>
        <dbReference type="PROSITE" id="PS50261"/>
    </source>
</evidence>
<evidence type="ECO:0000256" key="1">
    <source>
        <dbReference type="ARBA" id="ARBA00004141"/>
    </source>
</evidence>
<organism evidence="7 8">
    <name type="scientific">Stegodyphus mimosarum</name>
    <name type="common">African social velvet spider</name>
    <dbReference type="NCBI Taxonomy" id="407821"/>
    <lineage>
        <taxon>Eukaryota</taxon>
        <taxon>Metazoa</taxon>
        <taxon>Ecdysozoa</taxon>
        <taxon>Arthropoda</taxon>
        <taxon>Chelicerata</taxon>
        <taxon>Arachnida</taxon>
        <taxon>Araneae</taxon>
        <taxon>Araneomorphae</taxon>
        <taxon>Entelegynae</taxon>
        <taxon>Eresoidea</taxon>
        <taxon>Eresidae</taxon>
        <taxon>Stegodyphus</taxon>
    </lineage>
</organism>
<evidence type="ECO:0000313" key="8">
    <source>
        <dbReference type="Proteomes" id="UP000054359"/>
    </source>
</evidence>
<dbReference type="OrthoDB" id="6432579at2759"/>
<dbReference type="Proteomes" id="UP000054359">
    <property type="component" value="Unassembled WGS sequence"/>
</dbReference>
<dbReference type="Gene3D" id="1.20.1070.10">
    <property type="entry name" value="Rhodopsin 7-helix transmembrane proteins"/>
    <property type="match status" value="1"/>
</dbReference>
<evidence type="ECO:0000313" key="7">
    <source>
        <dbReference type="EMBL" id="KFM65479.1"/>
    </source>
</evidence>
<protein>
    <submittedName>
        <fullName evidence="7">Diuretic hormone receptor</fullName>
    </submittedName>
</protein>
<dbReference type="GO" id="GO:0005886">
    <property type="term" value="C:plasma membrane"/>
    <property type="evidence" value="ECO:0007669"/>
    <property type="project" value="TreeGrafter"/>
</dbReference>
<dbReference type="InterPro" id="IPR000832">
    <property type="entry name" value="GPCR_2_secretin-like"/>
</dbReference>
<dbReference type="Pfam" id="PF00002">
    <property type="entry name" value="7tm_2"/>
    <property type="match status" value="1"/>
</dbReference>
<reference evidence="7 8" key="1">
    <citation type="submission" date="2013-11" db="EMBL/GenBank/DDBJ databases">
        <title>Genome sequencing of Stegodyphus mimosarum.</title>
        <authorList>
            <person name="Bechsgaard J."/>
        </authorList>
    </citation>
    <scope>NUCLEOTIDE SEQUENCE [LARGE SCALE GENOMIC DNA]</scope>
</reference>
<dbReference type="AlphaFoldDB" id="A0A087TK40"/>
<proteinExistence type="predicted"/>
<dbReference type="PANTHER" id="PTHR45620">
    <property type="entry name" value="PDF RECEPTOR-LIKE PROTEIN-RELATED"/>
    <property type="match status" value="1"/>
</dbReference>
<comment type="subcellular location">
    <subcellularLocation>
        <location evidence="1">Membrane</location>
        <topology evidence="1">Multi-pass membrane protein</topology>
    </subcellularLocation>
</comment>
<keyword evidence="3 5" id="KW-1133">Transmembrane helix</keyword>
<dbReference type="GO" id="GO:0008528">
    <property type="term" value="F:G protein-coupled peptide receptor activity"/>
    <property type="evidence" value="ECO:0007669"/>
    <property type="project" value="TreeGrafter"/>
</dbReference>
<dbReference type="InterPro" id="IPR050332">
    <property type="entry name" value="GPCR_2"/>
</dbReference>
<dbReference type="PANTHER" id="PTHR45620:SF15">
    <property type="entry name" value="DIURETIC HORMONE 44 RECEPTOR 1-RELATED"/>
    <property type="match status" value="1"/>
</dbReference>
<evidence type="ECO:0000256" key="4">
    <source>
        <dbReference type="ARBA" id="ARBA00023136"/>
    </source>
</evidence>
<keyword evidence="8" id="KW-1185">Reference proteome</keyword>
<dbReference type="GO" id="GO:0017046">
    <property type="term" value="F:peptide hormone binding"/>
    <property type="evidence" value="ECO:0007669"/>
    <property type="project" value="TreeGrafter"/>
</dbReference>
<keyword evidence="2 5" id="KW-0812">Transmembrane</keyword>
<dbReference type="EMBL" id="KK115589">
    <property type="protein sequence ID" value="KFM65479.1"/>
    <property type="molecule type" value="Genomic_DNA"/>
</dbReference>
<dbReference type="GO" id="GO:0007188">
    <property type="term" value="P:adenylate cyclase-modulating G protein-coupled receptor signaling pathway"/>
    <property type="evidence" value="ECO:0007669"/>
    <property type="project" value="TreeGrafter"/>
</dbReference>
<feature type="transmembrane region" description="Helical" evidence="5">
    <location>
        <begin position="6"/>
        <end position="25"/>
    </location>
</feature>
<name>A0A087TK40_STEMI</name>
<sequence length="93" mass="10788">MGTNFFWMFVEGMYLYILVVKTFSVETVKMHVYAVIGWGLPAVVVLCWAIVKAQYGHIAIDPAKAQFEQTSEFPLYVCPWQSRDSYDYIFMCP</sequence>
<evidence type="ECO:0000256" key="3">
    <source>
        <dbReference type="ARBA" id="ARBA00022989"/>
    </source>
</evidence>
<keyword evidence="4 5" id="KW-0472">Membrane</keyword>
<feature type="non-terminal residue" evidence="7">
    <location>
        <position position="93"/>
    </location>
</feature>
<dbReference type="PROSITE" id="PS50261">
    <property type="entry name" value="G_PROTEIN_RECEP_F2_4"/>
    <property type="match status" value="1"/>
</dbReference>
<dbReference type="InterPro" id="IPR017981">
    <property type="entry name" value="GPCR_2-like_7TM"/>
</dbReference>
<accession>A0A087TK40</accession>
<dbReference type="STRING" id="407821.A0A087TK40"/>
<evidence type="ECO:0000256" key="5">
    <source>
        <dbReference type="SAM" id="Phobius"/>
    </source>
</evidence>
<feature type="domain" description="G-protein coupled receptors family 2 profile 2" evidence="6">
    <location>
        <begin position="1"/>
        <end position="93"/>
    </location>
</feature>
<dbReference type="GO" id="GO:0007166">
    <property type="term" value="P:cell surface receptor signaling pathway"/>
    <property type="evidence" value="ECO:0007669"/>
    <property type="project" value="InterPro"/>
</dbReference>